<accession>A0A7J8FZ65</accession>
<evidence type="ECO:0000313" key="2">
    <source>
        <dbReference type="Proteomes" id="UP000550707"/>
    </source>
</evidence>
<dbReference type="EMBL" id="JACASF010000010">
    <property type="protein sequence ID" value="KAF6453017.1"/>
    <property type="molecule type" value="Genomic_DNA"/>
</dbReference>
<dbReference type="Proteomes" id="UP000550707">
    <property type="component" value="Unassembled WGS sequence"/>
</dbReference>
<gene>
    <name evidence="1" type="ORF">HJG59_008288</name>
</gene>
<reference evidence="1 2" key="1">
    <citation type="journal article" date="2020" name="Nature">
        <title>Six reference-quality genomes reveal evolution of bat adaptations.</title>
        <authorList>
            <person name="Jebb D."/>
            <person name="Huang Z."/>
            <person name="Pippel M."/>
            <person name="Hughes G.M."/>
            <person name="Lavrichenko K."/>
            <person name="Devanna P."/>
            <person name="Winkler S."/>
            <person name="Jermiin L.S."/>
            <person name="Skirmuntt E.C."/>
            <person name="Katzourakis A."/>
            <person name="Burkitt-Gray L."/>
            <person name="Ray D.A."/>
            <person name="Sullivan K.A.M."/>
            <person name="Roscito J.G."/>
            <person name="Kirilenko B.M."/>
            <person name="Davalos L.M."/>
            <person name="Corthals A.P."/>
            <person name="Power M.L."/>
            <person name="Jones G."/>
            <person name="Ransome R.D."/>
            <person name="Dechmann D.K.N."/>
            <person name="Locatelli A.G."/>
            <person name="Puechmaille S.J."/>
            <person name="Fedrigo O."/>
            <person name="Jarvis E.D."/>
            <person name="Hiller M."/>
            <person name="Vernes S.C."/>
            <person name="Myers E.W."/>
            <person name="Teeling E.C."/>
        </authorList>
    </citation>
    <scope>NUCLEOTIDE SEQUENCE [LARGE SCALE GENOMIC DNA]</scope>
    <source>
        <strain evidence="1">MMolMol1</strain>
        <tissue evidence="1">Muscle</tissue>
    </source>
</reference>
<dbReference type="AlphaFoldDB" id="A0A7J8FZ65"/>
<dbReference type="InParanoid" id="A0A7J8FZ65"/>
<proteinExistence type="predicted"/>
<protein>
    <submittedName>
        <fullName evidence="1">Uncharacterized protein</fullName>
    </submittedName>
</protein>
<organism evidence="1 2">
    <name type="scientific">Molossus molossus</name>
    <name type="common">Pallas' mastiff bat</name>
    <name type="synonym">Vespertilio molossus</name>
    <dbReference type="NCBI Taxonomy" id="27622"/>
    <lineage>
        <taxon>Eukaryota</taxon>
        <taxon>Metazoa</taxon>
        <taxon>Chordata</taxon>
        <taxon>Craniata</taxon>
        <taxon>Vertebrata</taxon>
        <taxon>Euteleostomi</taxon>
        <taxon>Mammalia</taxon>
        <taxon>Eutheria</taxon>
        <taxon>Laurasiatheria</taxon>
        <taxon>Chiroptera</taxon>
        <taxon>Yangochiroptera</taxon>
        <taxon>Molossidae</taxon>
        <taxon>Molossus</taxon>
    </lineage>
</organism>
<name>A0A7J8FZ65_MOLMO</name>
<sequence length="134" mass="15373">MLYEHHVSKIVSASRILSPRRSFINQTLRNDIIETSEVTTCAAPETCTTVFQKNSSKQSSHQQWVLMVGTSAVMAQYMSLRPCLQLEEKRRWSCHPHGPTAVTVLWRHHQLRAQLWRSTRTLETLTQGTKPTAD</sequence>
<evidence type="ECO:0000313" key="1">
    <source>
        <dbReference type="EMBL" id="KAF6453017.1"/>
    </source>
</evidence>
<keyword evidence="2" id="KW-1185">Reference proteome</keyword>
<comment type="caution">
    <text evidence="1">The sequence shown here is derived from an EMBL/GenBank/DDBJ whole genome shotgun (WGS) entry which is preliminary data.</text>
</comment>